<dbReference type="OrthoDB" id="274828at2759"/>
<evidence type="ECO:0000256" key="5">
    <source>
        <dbReference type="ARBA" id="ARBA00023128"/>
    </source>
</evidence>
<reference evidence="9 10" key="1">
    <citation type="submission" date="2016-08" db="EMBL/GenBank/DDBJ databases">
        <title>Draft genome sequence of allopolyploid Zygosaccharomyces rouxii.</title>
        <authorList>
            <person name="Watanabe J."/>
            <person name="Uehara K."/>
            <person name="Mogi Y."/>
            <person name="Tsukioka Y."/>
        </authorList>
    </citation>
    <scope>NUCLEOTIDE SEQUENCE [LARGE SCALE GENOMIC DNA]</scope>
    <source>
        <strain evidence="9 10">NBRC 110957</strain>
    </source>
</reference>
<evidence type="ECO:0000313" key="9">
    <source>
        <dbReference type="EMBL" id="GAV54550.1"/>
    </source>
</evidence>
<accession>A0A1Q3AFX2</accession>
<gene>
    <name evidence="9" type="ORF">ZYGR_0AN00180</name>
</gene>
<keyword evidence="3" id="KW-0809">Transit peptide</keyword>
<proteinExistence type="inferred from homology"/>
<dbReference type="InterPro" id="IPR027417">
    <property type="entry name" value="P-loop_NTPase"/>
</dbReference>
<dbReference type="Pfam" id="PF10236">
    <property type="entry name" value="DAP3"/>
    <property type="match status" value="1"/>
</dbReference>
<evidence type="ECO:0000256" key="6">
    <source>
        <dbReference type="ARBA" id="ARBA00023274"/>
    </source>
</evidence>
<evidence type="ECO:0000256" key="1">
    <source>
        <dbReference type="ARBA" id="ARBA00004173"/>
    </source>
</evidence>
<comment type="subcellular location">
    <subcellularLocation>
        <location evidence="1">Mitochondrion</location>
    </subcellularLocation>
</comment>
<sequence length="440" mass="49933">MFRLQSRQLTTSAIARAAPARGRAQGFAKKSSGNKKTAKRITPETLYKNWKETVHTARLNRYAVPVEIPTFKSDEMQSLLNKVTFYSGQQYRSLYHLGAFKKNQFNELFSKPVSLVREESTQKLIALIQNSSNKKFVLTGEPGVGKSVLLAQTQAFAADSGHILVNFSQPDLFLNGRNDFFYDVNLKQYVQPMYLKSLLRKILKSNNENLLRSITLKSDYKYSNADPKDAAVKKFITFTKGKNTLFDLLTVKTHARNRGNLFRALLNELVQQSQVPVFFSVDNFSRMLTESYSAYKDVHNKNIPLLDLQVGKTIMDVVSGDIKFANDQSSVVLAISGADRTNRTLPVGLNKLPADPYLKKEHLDTDFAAMLQKGKVQEFEVPKLSKEEVKQLVEFYLKSELFLNKDIQSKSVEKLVDEKYFLSGNGNSRELLKSIVLMHL</sequence>
<dbReference type="SUPFAM" id="SSF52540">
    <property type="entry name" value="P-loop containing nucleoside triphosphate hydrolases"/>
    <property type="match status" value="1"/>
</dbReference>
<dbReference type="Proteomes" id="UP000187013">
    <property type="component" value="Unassembled WGS sequence"/>
</dbReference>
<dbReference type="InterPro" id="IPR017082">
    <property type="entry name" value="Ribosomal_mS29_fun"/>
</dbReference>
<keyword evidence="5" id="KW-0496">Mitochondrion</keyword>
<protein>
    <recommendedName>
        <fullName evidence="7">Small ribosomal subunit protein mS29</fullName>
    </recommendedName>
</protein>
<dbReference type="Gene3D" id="3.40.50.300">
    <property type="entry name" value="P-loop containing nucleotide triphosphate hydrolases"/>
    <property type="match status" value="1"/>
</dbReference>
<comment type="caution">
    <text evidence="9">The sequence shown here is derived from an EMBL/GenBank/DDBJ whole genome shotgun (WGS) entry which is preliminary data.</text>
</comment>
<evidence type="ECO:0000256" key="7">
    <source>
        <dbReference type="ARBA" id="ARBA00035140"/>
    </source>
</evidence>
<keyword evidence="4" id="KW-0689">Ribosomal protein</keyword>
<dbReference type="PANTHER" id="PTHR12810">
    <property type="entry name" value="MITOCHONDRIAL 28S RIBOSOMAL PROTEIN S29"/>
    <property type="match status" value="1"/>
</dbReference>
<dbReference type="AlphaFoldDB" id="A0A1Q3AFX2"/>
<dbReference type="InterPro" id="IPR019368">
    <property type="entry name" value="Ribosomal_mS29"/>
</dbReference>
<comment type="similarity">
    <text evidence="2">Belongs to the mitochondrion-specific ribosomal protein mS29 family.</text>
</comment>
<evidence type="ECO:0000313" key="10">
    <source>
        <dbReference type="Proteomes" id="UP000187013"/>
    </source>
</evidence>
<evidence type="ECO:0000256" key="4">
    <source>
        <dbReference type="ARBA" id="ARBA00022980"/>
    </source>
</evidence>
<keyword evidence="6" id="KW-0687">Ribonucleoprotein</keyword>
<evidence type="ECO:0000256" key="2">
    <source>
        <dbReference type="ARBA" id="ARBA00009863"/>
    </source>
</evidence>
<dbReference type="PIRSF" id="PIRSF036996">
    <property type="entry name" value="RSM23"/>
    <property type="match status" value="1"/>
</dbReference>
<dbReference type="GO" id="GO:0005763">
    <property type="term" value="C:mitochondrial small ribosomal subunit"/>
    <property type="evidence" value="ECO:0007669"/>
    <property type="project" value="InterPro"/>
</dbReference>
<dbReference type="PANTHER" id="PTHR12810:SF0">
    <property type="entry name" value="SMALL RIBOSOMAL SUBUNIT PROTEIN MS29"/>
    <property type="match status" value="1"/>
</dbReference>
<feature type="region of interest" description="Disordered" evidence="8">
    <location>
        <begin position="20"/>
        <end position="39"/>
    </location>
</feature>
<dbReference type="GO" id="GO:0032543">
    <property type="term" value="P:mitochondrial translation"/>
    <property type="evidence" value="ECO:0007669"/>
    <property type="project" value="InterPro"/>
</dbReference>
<organism evidence="9 10">
    <name type="scientific">Zygosaccharomyces rouxii</name>
    <dbReference type="NCBI Taxonomy" id="4956"/>
    <lineage>
        <taxon>Eukaryota</taxon>
        <taxon>Fungi</taxon>
        <taxon>Dikarya</taxon>
        <taxon>Ascomycota</taxon>
        <taxon>Saccharomycotina</taxon>
        <taxon>Saccharomycetes</taxon>
        <taxon>Saccharomycetales</taxon>
        <taxon>Saccharomycetaceae</taxon>
        <taxon>Zygosaccharomyces</taxon>
    </lineage>
</organism>
<dbReference type="GO" id="GO:0003735">
    <property type="term" value="F:structural constituent of ribosome"/>
    <property type="evidence" value="ECO:0007669"/>
    <property type="project" value="TreeGrafter"/>
</dbReference>
<evidence type="ECO:0000256" key="3">
    <source>
        <dbReference type="ARBA" id="ARBA00022946"/>
    </source>
</evidence>
<dbReference type="EMBL" id="BDGX01000040">
    <property type="protein sequence ID" value="GAV54550.1"/>
    <property type="molecule type" value="Genomic_DNA"/>
</dbReference>
<name>A0A1Q3AFX2_ZYGRO</name>
<evidence type="ECO:0000256" key="8">
    <source>
        <dbReference type="SAM" id="MobiDB-lite"/>
    </source>
</evidence>